<name>A0A8J8T5D4_HALGN</name>
<comment type="caution">
    <text evidence="2">The sequence shown here is derived from an EMBL/GenBank/DDBJ whole genome shotgun (WGS) entry which is preliminary data.</text>
</comment>
<sequence>MFDERQSSSKFKYLGQRGIIITANIYMTPGPLVNLKIKVAQRKFINETHTKIRCSRQPLLKIEKNQSSSGYRQHNQRLPENQKRGSKIRNAGFQIVFSPYKYIKTRLISTIIKKYLIYLHSQ</sequence>
<protein>
    <submittedName>
        <fullName evidence="2">Uncharacterized protein</fullName>
    </submittedName>
</protein>
<accession>A0A8J8T5D4</accession>
<evidence type="ECO:0000256" key="1">
    <source>
        <dbReference type="SAM" id="MobiDB-lite"/>
    </source>
</evidence>
<evidence type="ECO:0000313" key="2">
    <source>
        <dbReference type="EMBL" id="TNV82370.1"/>
    </source>
</evidence>
<gene>
    <name evidence="2" type="ORF">FGO68_gene6472</name>
</gene>
<feature type="region of interest" description="Disordered" evidence="1">
    <location>
        <begin position="64"/>
        <end position="85"/>
    </location>
</feature>
<dbReference type="AlphaFoldDB" id="A0A8J8T5D4"/>
<keyword evidence="3" id="KW-1185">Reference proteome</keyword>
<evidence type="ECO:0000313" key="3">
    <source>
        <dbReference type="Proteomes" id="UP000785679"/>
    </source>
</evidence>
<organism evidence="2 3">
    <name type="scientific">Halteria grandinella</name>
    <dbReference type="NCBI Taxonomy" id="5974"/>
    <lineage>
        <taxon>Eukaryota</taxon>
        <taxon>Sar</taxon>
        <taxon>Alveolata</taxon>
        <taxon>Ciliophora</taxon>
        <taxon>Intramacronucleata</taxon>
        <taxon>Spirotrichea</taxon>
        <taxon>Stichotrichia</taxon>
        <taxon>Sporadotrichida</taxon>
        <taxon>Halteriidae</taxon>
        <taxon>Halteria</taxon>
    </lineage>
</organism>
<dbReference type="Proteomes" id="UP000785679">
    <property type="component" value="Unassembled WGS sequence"/>
</dbReference>
<feature type="compositionally biased region" description="Polar residues" evidence="1">
    <location>
        <begin position="65"/>
        <end position="79"/>
    </location>
</feature>
<reference evidence="2" key="1">
    <citation type="submission" date="2019-06" db="EMBL/GenBank/DDBJ databases">
        <authorList>
            <person name="Zheng W."/>
        </authorList>
    </citation>
    <scope>NUCLEOTIDE SEQUENCE</scope>
    <source>
        <strain evidence="2">QDHG01</strain>
    </source>
</reference>
<proteinExistence type="predicted"/>
<dbReference type="EMBL" id="RRYP01005045">
    <property type="protein sequence ID" value="TNV82370.1"/>
    <property type="molecule type" value="Genomic_DNA"/>
</dbReference>